<dbReference type="PANTHER" id="PTHR36966:SF1">
    <property type="entry name" value="REP-ASSOCIATED TYROSINE TRANSPOSASE"/>
    <property type="match status" value="1"/>
</dbReference>
<dbReference type="Gene3D" id="3.30.70.1290">
    <property type="entry name" value="Transposase IS200-like"/>
    <property type="match status" value="1"/>
</dbReference>
<evidence type="ECO:0000313" key="2">
    <source>
        <dbReference type="EMBL" id="TWT32192.1"/>
    </source>
</evidence>
<protein>
    <submittedName>
        <fullName evidence="2">Transposase IS200 like protein</fullName>
    </submittedName>
</protein>
<dbReference type="GO" id="GO:0004803">
    <property type="term" value="F:transposase activity"/>
    <property type="evidence" value="ECO:0007669"/>
    <property type="project" value="InterPro"/>
</dbReference>
<dbReference type="GO" id="GO:0006313">
    <property type="term" value="P:DNA transposition"/>
    <property type="evidence" value="ECO:0007669"/>
    <property type="project" value="InterPro"/>
</dbReference>
<dbReference type="AlphaFoldDB" id="A0A5C5V367"/>
<sequence>MPNYRRAFVPGGTFFFTIVTHHRRCFLTEPAARQILRNSFRLVRARFPFAVEAIVLLPDHLHCVMTLPAGDADFSTRWNQIKGGFTRGWLAAGGAEGPRSASRESKRERGVWQRRGYEHSCRDEEDLKRCIDYVHVNPLKHGLVDRVIDWPWSSFHRYVRAGEYSKYWGNAAEWYGDEWSRFE</sequence>
<dbReference type="RefSeq" id="WP_146567362.1">
    <property type="nucleotide sequence ID" value="NZ_SIHJ01000003.1"/>
</dbReference>
<feature type="domain" description="Transposase IS200-like" evidence="1">
    <location>
        <begin position="9"/>
        <end position="137"/>
    </location>
</feature>
<proteinExistence type="predicted"/>
<dbReference type="GO" id="GO:0043565">
    <property type="term" value="F:sequence-specific DNA binding"/>
    <property type="evidence" value="ECO:0007669"/>
    <property type="project" value="TreeGrafter"/>
</dbReference>
<comment type="caution">
    <text evidence="2">The sequence shown here is derived from an EMBL/GenBank/DDBJ whole genome shotgun (WGS) entry which is preliminary data.</text>
</comment>
<dbReference type="InterPro" id="IPR052715">
    <property type="entry name" value="RAYT_transposase"/>
</dbReference>
<dbReference type="SMART" id="SM01321">
    <property type="entry name" value="Y1_Tnp"/>
    <property type="match status" value="1"/>
</dbReference>
<organism evidence="2 3">
    <name type="scientific">Posidoniimonas corsicana</name>
    <dbReference type="NCBI Taxonomy" id="1938618"/>
    <lineage>
        <taxon>Bacteria</taxon>
        <taxon>Pseudomonadati</taxon>
        <taxon>Planctomycetota</taxon>
        <taxon>Planctomycetia</taxon>
        <taxon>Pirellulales</taxon>
        <taxon>Lacipirellulaceae</taxon>
        <taxon>Posidoniimonas</taxon>
    </lineage>
</organism>
<dbReference type="InterPro" id="IPR002686">
    <property type="entry name" value="Transposase_17"/>
</dbReference>
<evidence type="ECO:0000313" key="3">
    <source>
        <dbReference type="Proteomes" id="UP000316714"/>
    </source>
</evidence>
<dbReference type="OrthoDB" id="277009at2"/>
<dbReference type="EMBL" id="SIHJ01000003">
    <property type="protein sequence ID" value="TWT32192.1"/>
    <property type="molecule type" value="Genomic_DNA"/>
</dbReference>
<gene>
    <name evidence="2" type="ORF">KOR34_39530</name>
</gene>
<name>A0A5C5V367_9BACT</name>
<dbReference type="PANTHER" id="PTHR36966">
    <property type="entry name" value="REP-ASSOCIATED TYROSINE TRANSPOSASE"/>
    <property type="match status" value="1"/>
</dbReference>
<dbReference type="SUPFAM" id="SSF143422">
    <property type="entry name" value="Transposase IS200-like"/>
    <property type="match status" value="1"/>
</dbReference>
<dbReference type="NCBIfam" id="NF047646">
    <property type="entry name" value="REP_Tyr_transpos"/>
    <property type="match status" value="1"/>
</dbReference>
<keyword evidence="3" id="KW-1185">Reference proteome</keyword>
<accession>A0A5C5V367</accession>
<evidence type="ECO:0000259" key="1">
    <source>
        <dbReference type="SMART" id="SM01321"/>
    </source>
</evidence>
<dbReference type="Proteomes" id="UP000316714">
    <property type="component" value="Unassembled WGS sequence"/>
</dbReference>
<dbReference type="InterPro" id="IPR036515">
    <property type="entry name" value="Transposase_17_sf"/>
</dbReference>
<reference evidence="2 3" key="1">
    <citation type="submission" date="2019-02" db="EMBL/GenBank/DDBJ databases">
        <title>Deep-cultivation of Planctomycetes and their phenomic and genomic characterization uncovers novel biology.</title>
        <authorList>
            <person name="Wiegand S."/>
            <person name="Jogler M."/>
            <person name="Boedeker C."/>
            <person name="Pinto D."/>
            <person name="Vollmers J."/>
            <person name="Rivas-Marin E."/>
            <person name="Kohn T."/>
            <person name="Peeters S.H."/>
            <person name="Heuer A."/>
            <person name="Rast P."/>
            <person name="Oberbeckmann S."/>
            <person name="Bunk B."/>
            <person name="Jeske O."/>
            <person name="Meyerdierks A."/>
            <person name="Storesund J.E."/>
            <person name="Kallscheuer N."/>
            <person name="Luecker S."/>
            <person name="Lage O.M."/>
            <person name="Pohl T."/>
            <person name="Merkel B.J."/>
            <person name="Hornburger P."/>
            <person name="Mueller R.-W."/>
            <person name="Bruemmer F."/>
            <person name="Labrenz M."/>
            <person name="Spormann A.M."/>
            <person name="Op Den Camp H."/>
            <person name="Overmann J."/>
            <person name="Amann R."/>
            <person name="Jetten M.S.M."/>
            <person name="Mascher T."/>
            <person name="Medema M.H."/>
            <person name="Devos D.P."/>
            <person name="Kaster A.-K."/>
            <person name="Ovreas L."/>
            <person name="Rohde M."/>
            <person name="Galperin M.Y."/>
            <person name="Jogler C."/>
        </authorList>
    </citation>
    <scope>NUCLEOTIDE SEQUENCE [LARGE SCALE GENOMIC DNA]</scope>
    <source>
        <strain evidence="2 3">KOR34</strain>
    </source>
</reference>